<sequence length="52" mass="6153">MPQMAPMFWTLLMAFFTLSFIVFMVKLYFYAPSNTPKGNDSARLTPKKNWSW</sequence>
<keyword evidence="9 12" id="KW-0406">Ion transport</keyword>
<feature type="region of interest" description="Disordered" evidence="13">
    <location>
        <begin position="33"/>
        <end position="52"/>
    </location>
</feature>
<geneLocation type="mitochondrion" evidence="15"/>
<dbReference type="AlphaFoldDB" id="A0A485ME77"/>
<protein>
    <recommendedName>
        <fullName evidence="12">ATP synthase complex subunit 8</fullName>
    </recommendedName>
</protein>
<evidence type="ECO:0000256" key="4">
    <source>
        <dbReference type="ARBA" id="ARBA00022448"/>
    </source>
</evidence>
<evidence type="ECO:0000256" key="10">
    <source>
        <dbReference type="ARBA" id="ARBA00023128"/>
    </source>
</evidence>
<evidence type="ECO:0000313" key="15">
    <source>
        <dbReference type="EMBL" id="VFU78676.1"/>
    </source>
</evidence>
<comment type="subcellular location">
    <subcellularLocation>
        <location evidence="1 12">Mitochondrion membrane</location>
        <topology evidence="1 12">Single-pass membrane protein</topology>
    </subcellularLocation>
</comment>
<comment type="subunit">
    <text evidence="3">F-type ATPases have 2 components, CF(1) - the catalytic core - and CF(0) - the membrane proton channel.</text>
</comment>
<feature type="transmembrane region" description="Helical" evidence="14">
    <location>
        <begin position="6"/>
        <end position="29"/>
    </location>
</feature>
<keyword evidence="10 12" id="KW-0496">Mitochondrion</keyword>
<dbReference type="EMBL" id="LR536602">
    <property type="protein sequence ID" value="VFU78676.1"/>
    <property type="molecule type" value="Genomic_DNA"/>
</dbReference>
<name>A0A485ME77_9CRUS</name>
<dbReference type="InterPro" id="IPR001421">
    <property type="entry name" value="ATP8_metazoa"/>
</dbReference>
<keyword evidence="8 14" id="KW-1133">Transmembrane helix</keyword>
<evidence type="ECO:0000256" key="13">
    <source>
        <dbReference type="SAM" id="MobiDB-lite"/>
    </source>
</evidence>
<proteinExistence type="inferred from homology"/>
<dbReference type="GO" id="GO:0045259">
    <property type="term" value="C:proton-transporting ATP synthase complex"/>
    <property type="evidence" value="ECO:0007669"/>
    <property type="project" value="UniProtKB-KW"/>
</dbReference>
<evidence type="ECO:0000256" key="14">
    <source>
        <dbReference type="SAM" id="Phobius"/>
    </source>
</evidence>
<evidence type="ECO:0000256" key="5">
    <source>
        <dbReference type="ARBA" id="ARBA00022547"/>
    </source>
</evidence>
<keyword evidence="7 12" id="KW-0375">Hydrogen ion transport</keyword>
<accession>A0A485ME77</accession>
<dbReference type="GO" id="GO:0015078">
    <property type="term" value="F:proton transmembrane transporter activity"/>
    <property type="evidence" value="ECO:0007669"/>
    <property type="project" value="InterPro"/>
</dbReference>
<keyword evidence="5 12" id="KW-0138">CF(0)</keyword>
<dbReference type="Pfam" id="PF00895">
    <property type="entry name" value="ATP-synt_8"/>
    <property type="match status" value="1"/>
</dbReference>
<evidence type="ECO:0000256" key="3">
    <source>
        <dbReference type="ARBA" id="ARBA00011291"/>
    </source>
</evidence>
<reference evidence="15" key="1">
    <citation type="submission" date="2019-03" db="EMBL/GenBank/DDBJ databases">
        <authorList>
            <person name="Lefebure T."/>
            <person name="Lefebure T."/>
        </authorList>
    </citation>
    <scope>NUCLEOTIDE SEQUENCE [LARGE SCALE GENOMIC DNA]</scope>
</reference>
<keyword evidence="6 12" id="KW-0812">Transmembrane</keyword>
<evidence type="ECO:0000256" key="7">
    <source>
        <dbReference type="ARBA" id="ARBA00022781"/>
    </source>
</evidence>
<evidence type="ECO:0000256" key="1">
    <source>
        <dbReference type="ARBA" id="ARBA00004304"/>
    </source>
</evidence>
<comment type="similarity">
    <text evidence="2 12">Belongs to the ATPase protein 8 family.</text>
</comment>
<evidence type="ECO:0000256" key="6">
    <source>
        <dbReference type="ARBA" id="ARBA00022692"/>
    </source>
</evidence>
<dbReference type="GO" id="GO:0015986">
    <property type="term" value="P:proton motive force-driven ATP synthesis"/>
    <property type="evidence" value="ECO:0007669"/>
    <property type="project" value="InterPro"/>
</dbReference>
<evidence type="ECO:0000256" key="12">
    <source>
        <dbReference type="RuleBase" id="RU003661"/>
    </source>
</evidence>
<evidence type="ECO:0000256" key="2">
    <source>
        <dbReference type="ARBA" id="ARBA00008892"/>
    </source>
</evidence>
<keyword evidence="11 14" id="KW-0472">Membrane</keyword>
<keyword evidence="4 12" id="KW-0813">Transport</keyword>
<evidence type="ECO:0000256" key="11">
    <source>
        <dbReference type="ARBA" id="ARBA00023136"/>
    </source>
</evidence>
<evidence type="ECO:0000256" key="9">
    <source>
        <dbReference type="ARBA" id="ARBA00023065"/>
    </source>
</evidence>
<dbReference type="GO" id="GO:0031966">
    <property type="term" value="C:mitochondrial membrane"/>
    <property type="evidence" value="ECO:0007669"/>
    <property type="project" value="UniProtKB-SubCell"/>
</dbReference>
<organism evidence="15">
    <name type="scientific">Proasellus grafi</name>
    <dbReference type="NCBI Taxonomy" id="1281973"/>
    <lineage>
        <taxon>Eukaryota</taxon>
        <taxon>Metazoa</taxon>
        <taxon>Ecdysozoa</taxon>
        <taxon>Arthropoda</taxon>
        <taxon>Crustacea</taxon>
        <taxon>Multicrustacea</taxon>
        <taxon>Malacostraca</taxon>
        <taxon>Eumalacostraca</taxon>
        <taxon>Peracarida</taxon>
        <taxon>Isopoda</taxon>
        <taxon>Asellota</taxon>
        <taxon>Aselloidea</taxon>
        <taxon>Asellidae</taxon>
        <taxon>Proasellus</taxon>
    </lineage>
</organism>
<evidence type="ECO:0000256" key="8">
    <source>
        <dbReference type="ARBA" id="ARBA00022989"/>
    </source>
</evidence>
<gene>
    <name evidence="15" type="primary">atp8</name>
    <name evidence="15" type="ORF">PGCMT01_0024</name>
</gene>